<dbReference type="EMBL" id="CDOD01000027">
    <property type="protein sequence ID" value="CEN36709.1"/>
    <property type="molecule type" value="Genomic_DNA"/>
</dbReference>
<dbReference type="InterPro" id="IPR009061">
    <property type="entry name" value="DNA-bd_dom_put_sf"/>
</dbReference>
<proteinExistence type="predicted"/>
<keyword evidence="3" id="KW-1185">Reference proteome</keyword>
<protein>
    <recommendedName>
        <fullName evidence="1">Helix-turn-helix domain-containing protein</fullName>
    </recommendedName>
</protein>
<dbReference type="SUPFAM" id="SSF46955">
    <property type="entry name" value="Putative DNA-binding domain"/>
    <property type="match status" value="1"/>
</dbReference>
<evidence type="ECO:0000313" key="3">
    <source>
        <dbReference type="Proteomes" id="UP000038055"/>
    </source>
</evidence>
<gene>
    <name evidence="2" type="ORF">CCYN2B_330002</name>
</gene>
<dbReference type="Pfam" id="PF12728">
    <property type="entry name" value="HTH_17"/>
    <property type="match status" value="1"/>
</dbReference>
<organism evidence="2 3">
    <name type="scientific">Capnocytophaga cynodegmi</name>
    <dbReference type="NCBI Taxonomy" id="28189"/>
    <lineage>
        <taxon>Bacteria</taxon>
        <taxon>Pseudomonadati</taxon>
        <taxon>Bacteroidota</taxon>
        <taxon>Flavobacteriia</taxon>
        <taxon>Flavobacteriales</taxon>
        <taxon>Flavobacteriaceae</taxon>
        <taxon>Capnocytophaga</taxon>
    </lineage>
</organism>
<dbReference type="RefSeq" id="WP_041992677.1">
    <property type="nucleotide sequence ID" value="NZ_CDOD01000027.1"/>
</dbReference>
<accession>A0A0B7HDN2</accession>
<sequence>MGCTWRNLLLMYLNFASVKSNYTTMNLITLEESAWKAILEQLQSIRKHIEKDTSHWDELWLNQHEVCQYLHLSEKTLWRMRKNGEVTYSKIYGQYFYTLGSIQKLLDANVVKSTDVYVQELTEKAKNYVEKARHFK</sequence>
<dbReference type="AlphaFoldDB" id="A0A0B7HDN2"/>
<dbReference type="PANTHER" id="PTHR34585">
    <property type="match status" value="1"/>
</dbReference>
<evidence type="ECO:0000313" key="2">
    <source>
        <dbReference type="EMBL" id="CEN36709.1"/>
    </source>
</evidence>
<dbReference type="InterPro" id="IPR041657">
    <property type="entry name" value="HTH_17"/>
</dbReference>
<dbReference type="PANTHER" id="PTHR34585:SF22">
    <property type="entry name" value="HELIX-TURN-HELIX DOMAIN-CONTAINING PROTEIN"/>
    <property type="match status" value="1"/>
</dbReference>
<feature type="domain" description="Helix-turn-helix" evidence="1">
    <location>
        <begin position="60"/>
        <end position="108"/>
    </location>
</feature>
<name>A0A0B7HDN2_9FLAO</name>
<reference evidence="3" key="1">
    <citation type="submission" date="2015-01" db="EMBL/GenBank/DDBJ databases">
        <authorList>
            <person name="MANFREDI Pablo"/>
        </authorList>
    </citation>
    <scope>NUCLEOTIDE SEQUENCE [LARGE SCALE GENOMIC DNA]</scope>
    <source>
        <strain evidence="3">Ccyn2B</strain>
    </source>
</reference>
<dbReference type="Proteomes" id="UP000038055">
    <property type="component" value="Unassembled WGS sequence"/>
</dbReference>
<evidence type="ECO:0000259" key="1">
    <source>
        <dbReference type="Pfam" id="PF12728"/>
    </source>
</evidence>